<gene>
    <name evidence="1" type="ORF">SpAn4DRAFT_5021</name>
</gene>
<protein>
    <submittedName>
        <fullName evidence="1">Uncharacterized protein</fullName>
    </submittedName>
</protein>
<reference evidence="2" key="1">
    <citation type="submission" date="2015-03" db="EMBL/GenBank/DDBJ databases">
        <authorList>
            <person name="Nijsse Bart"/>
        </authorList>
    </citation>
    <scope>NUCLEOTIDE SEQUENCE [LARGE SCALE GENOMIC DNA]</scope>
</reference>
<accession>A0A0U1KXI7</accession>
<dbReference type="EMBL" id="CTRP01000009">
    <property type="protein sequence ID" value="CQR72132.1"/>
    <property type="molecule type" value="Genomic_DNA"/>
</dbReference>
<name>A0A0U1KXI7_9FIRM</name>
<evidence type="ECO:0000313" key="1">
    <source>
        <dbReference type="EMBL" id="CQR72132.1"/>
    </source>
</evidence>
<dbReference type="AlphaFoldDB" id="A0A0U1KXI7"/>
<evidence type="ECO:0000313" key="2">
    <source>
        <dbReference type="Proteomes" id="UP000049855"/>
    </source>
</evidence>
<proteinExistence type="predicted"/>
<keyword evidence="2" id="KW-1185">Reference proteome</keyword>
<organism evidence="1 2">
    <name type="scientific">Sporomusa ovata</name>
    <dbReference type="NCBI Taxonomy" id="2378"/>
    <lineage>
        <taxon>Bacteria</taxon>
        <taxon>Bacillati</taxon>
        <taxon>Bacillota</taxon>
        <taxon>Negativicutes</taxon>
        <taxon>Selenomonadales</taxon>
        <taxon>Sporomusaceae</taxon>
        <taxon>Sporomusa</taxon>
    </lineage>
</organism>
<sequence length="48" mass="5593">MCLKKTITNVIQNYVQGYNKRPTYIQIVKNMATLDKIPNISRHQTGKK</sequence>
<dbReference type="Proteomes" id="UP000049855">
    <property type="component" value="Unassembled WGS sequence"/>
</dbReference>